<evidence type="ECO:0000256" key="1">
    <source>
        <dbReference type="SAM" id="Phobius"/>
    </source>
</evidence>
<keyword evidence="1" id="KW-1133">Transmembrane helix</keyword>
<feature type="transmembrane region" description="Helical" evidence="1">
    <location>
        <begin position="20"/>
        <end position="45"/>
    </location>
</feature>
<dbReference type="RefSeq" id="XP_041198262.1">
    <property type="nucleotide sequence ID" value="XM_041343428.1"/>
</dbReference>
<gene>
    <name evidence="2" type="ORF">BJ212DRAFT_533762</name>
</gene>
<keyword evidence="3" id="KW-1185">Reference proteome</keyword>
<dbReference type="GeneID" id="64637444"/>
<comment type="caution">
    <text evidence="2">The sequence shown here is derived from an EMBL/GenBank/DDBJ whole genome shotgun (WGS) entry which is preliminary data.</text>
</comment>
<dbReference type="EMBL" id="JABBWG010000003">
    <property type="protein sequence ID" value="KAG1824545.1"/>
    <property type="molecule type" value="Genomic_DNA"/>
</dbReference>
<keyword evidence="1" id="KW-0472">Membrane</keyword>
<proteinExistence type="predicted"/>
<dbReference type="Proteomes" id="UP000807769">
    <property type="component" value="Unassembled WGS sequence"/>
</dbReference>
<feature type="transmembrane region" description="Helical" evidence="1">
    <location>
        <begin position="57"/>
        <end position="82"/>
    </location>
</feature>
<dbReference type="AlphaFoldDB" id="A0A9P7ELM2"/>
<name>A0A9P7ELM2_9AGAM</name>
<evidence type="ECO:0000313" key="2">
    <source>
        <dbReference type="EMBL" id="KAG1824545.1"/>
    </source>
</evidence>
<protein>
    <submittedName>
        <fullName evidence="2">Uncharacterized protein</fullName>
    </submittedName>
</protein>
<organism evidence="2 3">
    <name type="scientific">Suillus subaureus</name>
    <dbReference type="NCBI Taxonomy" id="48587"/>
    <lineage>
        <taxon>Eukaryota</taxon>
        <taxon>Fungi</taxon>
        <taxon>Dikarya</taxon>
        <taxon>Basidiomycota</taxon>
        <taxon>Agaricomycotina</taxon>
        <taxon>Agaricomycetes</taxon>
        <taxon>Agaricomycetidae</taxon>
        <taxon>Boletales</taxon>
        <taxon>Suillineae</taxon>
        <taxon>Suillaceae</taxon>
        <taxon>Suillus</taxon>
    </lineage>
</organism>
<sequence>MVVLVVWPFKSTKLRGITYLIINTFPVLATTVSVPSLFSLLLASVWFATRHAYAVKIILTAVTVIPILVLLFVLSSICNLYLTSSHTLEHDT</sequence>
<keyword evidence="1" id="KW-0812">Transmembrane</keyword>
<reference evidence="2" key="1">
    <citation type="journal article" date="2020" name="New Phytol.">
        <title>Comparative genomics reveals dynamic genome evolution in host specialist ectomycorrhizal fungi.</title>
        <authorList>
            <person name="Lofgren L.A."/>
            <person name="Nguyen N.H."/>
            <person name="Vilgalys R."/>
            <person name="Ruytinx J."/>
            <person name="Liao H.L."/>
            <person name="Branco S."/>
            <person name="Kuo A."/>
            <person name="LaButti K."/>
            <person name="Lipzen A."/>
            <person name="Andreopoulos W."/>
            <person name="Pangilinan J."/>
            <person name="Riley R."/>
            <person name="Hundley H."/>
            <person name="Na H."/>
            <person name="Barry K."/>
            <person name="Grigoriev I.V."/>
            <person name="Stajich J.E."/>
            <person name="Kennedy P.G."/>
        </authorList>
    </citation>
    <scope>NUCLEOTIDE SEQUENCE</scope>
    <source>
        <strain evidence="2">MN1</strain>
    </source>
</reference>
<accession>A0A9P7ELM2</accession>
<evidence type="ECO:0000313" key="3">
    <source>
        <dbReference type="Proteomes" id="UP000807769"/>
    </source>
</evidence>